<comment type="catalytic activity">
    <reaction evidence="1">
        <text>D-maltose = alpha,alpha-trehalose</text>
        <dbReference type="Rhea" id="RHEA:15145"/>
        <dbReference type="ChEBI" id="CHEBI:16551"/>
        <dbReference type="ChEBI" id="CHEBI:17306"/>
        <dbReference type="EC" id="5.4.99.16"/>
    </reaction>
</comment>
<dbReference type="PATRIC" id="fig|1391653.3.peg.3836"/>
<dbReference type="Gene3D" id="3.90.1200.10">
    <property type="match status" value="1"/>
</dbReference>
<dbReference type="InterPro" id="IPR012810">
    <property type="entry name" value="TreS/a-amylase_N"/>
</dbReference>
<keyword evidence="5" id="KW-0479">Metal-binding</keyword>
<dbReference type="GO" id="GO:0046872">
    <property type="term" value="F:metal ion binding"/>
    <property type="evidence" value="ECO:0007669"/>
    <property type="project" value="UniProtKB-KW"/>
</dbReference>
<dbReference type="STRING" id="1391653.AKJ08_3678"/>
<dbReference type="Proteomes" id="UP000055590">
    <property type="component" value="Chromosome"/>
</dbReference>
<name>A0A0K1PIS2_9BACT</name>
<evidence type="ECO:0000313" key="13">
    <source>
        <dbReference type="Proteomes" id="UP000055590"/>
    </source>
</evidence>
<comment type="similarity">
    <text evidence="2">Belongs to the glycosyl hydrolase 13 family. TreS subfamily.</text>
</comment>
<dbReference type="InterPro" id="IPR040999">
    <property type="entry name" value="Mak_N_cap"/>
</dbReference>
<sequence length="1107" mass="125660">MRKAAPSAIPKDPHWYKEALLYELRVRSFCDSNDDGVGDLKGLTSKLGYIQDLGVTAIWLLPFYPSPGRDDGYDIADYFDVDPEVGSLDDFEEFLDEAHSRGLRVITEIVLNHTSDAHPWFQRARRAPPGSEHRDFYVWSETADRYREARIIFKDFEHSNWSWDPVAKAYFWHRFYSHQPDLNFDNPAVHEAVMGAVDFWLDLGVDGLRLDAVPYLYEREGTNCENLPETHAFIRKLRAHVDSKYEDRMLLAEANQWPEDAAAYFGAGDQCHMNFHFPMMPRIFMSIHQEDRFPIIDIHAQTPAIPETSQWAVFLRNHDELTLEMVTDEERDYMYGAYASDPAARINLGIRRRLAPLVGNNRRVIELMNSLLFSLPGTPVIYYGDEIGMGDNIYLGDRNGVRTPMQWSADRNAGFSRCNPQRLILPVIVDPEYHFESVNVEAQQDNPNSLLWWTKRLIALRKRFRSFGWGSIEFLSPDNPRVLAFVRKVGSEILLVVANLSRFVQYVELDLSKYQGMFPLELFGRTEFPPIGELPYLLTVSGHGFYWFQLKWPIEAALDARAHAYQPPILEVARGWESVLEGDARLRLEDVLTEWLRGRRWFEGGRRAIHSLSILEAVTLPGEAMAIVLVEARYAETEPEWYLLALAHEGEERAGELQARAPQSIIAHLHSEGPSYGVLYDALSHPASCSAMVRAIVARVRARGRTADLVGTMAMPFEEELAALEPRIVPGDPSNTAVSFGDRLLLKVYRRQGEGMNPELELGRHLASGPTPLLVGALELEPRRAERRTVATLFEYVAHEGDAMSQAREELGRFFERVLTETRGLPPIPAPSPSLARLARLEPPAGVAERIGTYLEVARKLGRRAGELHLALMGKPEDPVFALEPYSAMDQRSTYQTMRNVTGKALRRLRISLPRISTEFQPAAQEILQRSLQLYERFRPLLDRKLEALRMRHHGRLELARFLFTGKDYVIVDFEGDKARPLPERRRKRSPLRDVATMVRSFQRVASTVLFDPALVRPEDHGTAAPWAVAWWTWVSAAFVGSYLETVGDAAFVPKDRDELGLLLDAFLLETTLAELEATTADNPLRGDVPIFGLLALLDAGPDSALA</sequence>
<dbReference type="Gene3D" id="3.20.20.80">
    <property type="entry name" value="Glycosidases"/>
    <property type="match status" value="1"/>
</dbReference>
<evidence type="ECO:0000256" key="2">
    <source>
        <dbReference type="ARBA" id="ARBA00005496"/>
    </source>
</evidence>
<dbReference type="Pfam" id="PF16657">
    <property type="entry name" value="Malt_amylase_C"/>
    <property type="match status" value="1"/>
</dbReference>
<organism evidence="12 13">
    <name type="scientific">Vulgatibacter incomptus</name>
    <dbReference type="NCBI Taxonomy" id="1391653"/>
    <lineage>
        <taxon>Bacteria</taxon>
        <taxon>Pseudomonadati</taxon>
        <taxon>Myxococcota</taxon>
        <taxon>Myxococcia</taxon>
        <taxon>Myxococcales</taxon>
        <taxon>Cystobacterineae</taxon>
        <taxon>Vulgatibacteraceae</taxon>
        <taxon>Vulgatibacter</taxon>
    </lineage>
</organism>
<dbReference type="EC" id="5.4.99.16" evidence="3"/>
<dbReference type="InterPro" id="IPR006047">
    <property type="entry name" value="GH13_cat_dom"/>
</dbReference>
<keyword evidence="13" id="KW-1185">Reference proteome</keyword>
<keyword evidence="4" id="KW-0808">Transferase</keyword>
<dbReference type="InterPro" id="IPR013780">
    <property type="entry name" value="Glyco_hydro_b"/>
</dbReference>
<evidence type="ECO:0000256" key="7">
    <source>
        <dbReference type="ARBA" id="ARBA00022837"/>
    </source>
</evidence>
<keyword evidence="7" id="KW-0106">Calcium</keyword>
<dbReference type="PANTHER" id="PTHR10357:SF219">
    <property type="entry name" value="MALTOSE ALPHA-D-GLUCOSYLTRANSFERASE"/>
    <property type="match status" value="1"/>
</dbReference>
<dbReference type="FunFam" id="3.20.20.80:FF:000055">
    <property type="entry name" value="Trehalose synthase"/>
    <property type="match status" value="1"/>
</dbReference>
<reference evidence="12 13" key="1">
    <citation type="submission" date="2015-08" db="EMBL/GenBank/DDBJ databases">
        <authorList>
            <person name="Babu N.S."/>
            <person name="Beckwith C.J."/>
            <person name="Beseler K.G."/>
            <person name="Brison A."/>
            <person name="Carone J.V."/>
            <person name="Caskin T.P."/>
            <person name="Diamond M."/>
            <person name="Durham M.E."/>
            <person name="Foxe J.M."/>
            <person name="Go M."/>
            <person name="Henderson B.A."/>
            <person name="Jones I.B."/>
            <person name="McGettigan J.A."/>
            <person name="Micheletti S.J."/>
            <person name="Nasrallah M.E."/>
            <person name="Ortiz D."/>
            <person name="Piller C.R."/>
            <person name="Privatt S.R."/>
            <person name="Schneider S.L."/>
            <person name="Sharp S."/>
            <person name="Smith T.C."/>
            <person name="Stanton J.D."/>
            <person name="Ullery H.E."/>
            <person name="Wilson R.J."/>
            <person name="Serrano M.G."/>
            <person name="Buck G."/>
            <person name="Lee V."/>
            <person name="Wang Y."/>
            <person name="Carvalho R."/>
            <person name="Voegtly L."/>
            <person name="Shi R."/>
            <person name="Duckworth R."/>
            <person name="Johnson A."/>
            <person name="Loviza R."/>
            <person name="Walstead R."/>
            <person name="Shah Z."/>
            <person name="Kiflezghi M."/>
            <person name="Wade K."/>
            <person name="Ball S.L."/>
            <person name="Bradley K.W."/>
            <person name="Asai D.J."/>
            <person name="Bowman C.A."/>
            <person name="Russell D.A."/>
            <person name="Pope W.H."/>
            <person name="Jacobs-Sera D."/>
            <person name="Hendrix R.W."/>
            <person name="Hatfull G.F."/>
        </authorList>
    </citation>
    <scope>NUCLEOTIDE SEQUENCE [LARGE SCALE GENOMIC DNA]</scope>
    <source>
        <strain evidence="12 13">DSM 27710</strain>
    </source>
</reference>
<keyword evidence="6" id="KW-0547">Nucleotide-binding</keyword>
<dbReference type="GO" id="GO:0047471">
    <property type="term" value="F:maltose alpha-D-glucosyltransferase activity"/>
    <property type="evidence" value="ECO:0007669"/>
    <property type="project" value="UniProtKB-EC"/>
</dbReference>
<dbReference type="Pfam" id="PF00128">
    <property type="entry name" value="Alpha-amylase"/>
    <property type="match status" value="2"/>
</dbReference>
<evidence type="ECO:0000256" key="10">
    <source>
        <dbReference type="ARBA" id="ARBA00031378"/>
    </source>
</evidence>
<dbReference type="Gene3D" id="3.90.400.10">
    <property type="entry name" value="Oligo-1,6-glucosidase, Domain 2"/>
    <property type="match status" value="1"/>
</dbReference>
<dbReference type="SMART" id="SM00642">
    <property type="entry name" value="Aamy"/>
    <property type="match status" value="1"/>
</dbReference>
<proteinExistence type="inferred from homology"/>
<evidence type="ECO:0000256" key="5">
    <source>
        <dbReference type="ARBA" id="ARBA00022723"/>
    </source>
</evidence>
<dbReference type="Pfam" id="PF18085">
    <property type="entry name" value="Mak_N_cap"/>
    <property type="match status" value="1"/>
</dbReference>
<evidence type="ECO:0000256" key="4">
    <source>
        <dbReference type="ARBA" id="ARBA00022679"/>
    </source>
</evidence>
<keyword evidence="8" id="KW-0067">ATP-binding</keyword>
<dbReference type="SUPFAM" id="SSF51445">
    <property type="entry name" value="(Trans)glycosidases"/>
    <property type="match status" value="1"/>
</dbReference>
<dbReference type="GO" id="GO:0005524">
    <property type="term" value="F:ATP binding"/>
    <property type="evidence" value="ECO:0007669"/>
    <property type="project" value="UniProtKB-KW"/>
</dbReference>
<dbReference type="InterPro" id="IPR045857">
    <property type="entry name" value="O16G_dom_2"/>
</dbReference>
<dbReference type="GO" id="GO:0016740">
    <property type="term" value="F:transferase activity"/>
    <property type="evidence" value="ECO:0007669"/>
    <property type="project" value="UniProtKB-KW"/>
</dbReference>
<dbReference type="PANTHER" id="PTHR10357">
    <property type="entry name" value="ALPHA-AMYLASE FAMILY MEMBER"/>
    <property type="match status" value="1"/>
</dbReference>
<dbReference type="AlphaFoldDB" id="A0A0K1PIS2"/>
<dbReference type="KEGG" id="vin:AKJ08_3678"/>
<feature type="domain" description="Glycosyl hydrolase family 13 catalytic" evidence="11">
    <location>
        <begin position="23"/>
        <end position="422"/>
    </location>
</feature>
<dbReference type="InterPro" id="IPR017853">
    <property type="entry name" value="GH"/>
</dbReference>
<evidence type="ECO:0000313" key="12">
    <source>
        <dbReference type="EMBL" id="AKU93291.1"/>
    </source>
</evidence>
<evidence type="ECO:0000256" key="6">
    <source>
        <dbReference type="ARBA" id="ARBA00022741"/>
    </source>
</evidence>
<dbReference type="CDD" id="cd11334">
    <property type="entry name" value="AmyAc_TreS"/>
    <property type="match status" value="1"/>
</dbReference>
<dbReference type="EMBL" id="CP012332">
    <property type="protein sequence ID" value="AKU93291.1"/>
    <property type="molecule type" value="Genomic_DNA"/>
</dbReference>
<dbReference type="NCBIfam" id="TIGR02456">
    <property type="entry name" value="treS_nterm"/>
    <property type="match status" value="1"/>
</dbReference>
<accession>A0A0K1PIS2</accession>
<evidence type="ECO:0000256" key="1">
    <source>
        <dbReference type="ARBA" id="ARBA00001595"/>
    </source>
</evidence>
<dbReference type="GO" id="GO:0005975">
    <property type="term" value="P:carbohydrate metabolic process"/>
    <property type="evidence" value="ECO:0007669"/>
    <property type="project" value="InterPro"/>
</dbReference>
<keyword evidence="9" id="KW-0413">Isomerase</keyword>
<evidence type="ECO:0000256" key="8">
    <source>
        <dbReference type="ARBA" id="ARBA00022840"/>
    </source>
</evidence>
<dbReference type="InterPro" id="IPR032091">
    <property type="entry name" value="Malt_amylase-like_C"/>
</dbReference>
<evidence type="ECO:0000256" key="9">
    <source>
        <dbReference type="ARBA" id="ARBA00023235"/>
    </source>
</evidence>
<gene>
    <name evidence="12" type="ORF">AKJ08_3678</name>
</gene>
<evidence type="ECO:0000256" key="3">
    <source>
        <dbReference type="ARBA" id="ARBA00012619"/>
    </source>
</evidence>
<dbReference type="Gene3D" id="2.60.40.1180">
    <property type="entry name" value="Golgi alpha-mannosidase II"/>
    <property type="match status" value="1"/>
</dbReference>
<evidence type="ECO:0000259" key="11">
    <source>
        <dbReference type="SMART" id="SM00642"/>
    </source>
</evidence>
<protein>
    <recommendedName>
        <fullName evidence="3">maltose alpha-D-glucosyltransferase</fullName>
        <ecNumber evidence="3">5.4.99.16</ecNumber>
    </recommendedName>
    <alternativeName>
        <fullName evidence="10">Maltose alpha-D-glucosyltransferase</fullName>
    </alternativeName>
</protein>
<dbReference type="SUPFAM" id="SSF51011">
    <property type="entry name" value="Glycosyl hydrolase domain"/>
    <property type="match status" value="1"/>
</dbReference>